<gene>
    <name evidence="1" type="ORF">RPERSI_LOCUS31110</name>
</gene>
<proteinExistence type="predicted"/>
<protein>
    <submittedName>
        <fullName evidence="1">3502_t:CDS:1</fullName>
    </submittedName>
</protein>
<feature type="non-terminal residue" evidence="1">
    <location>
        <position position="1"/>
    </location>
</feature>
<dbReference type="Proteomes" id="UP000789920">
    <property type="component" value="Unassembled WGS sequence"/>
</dbReference>
<evidence type="ECO:0000313" key="2">
    <source>
        <dbReference type="Proteomes" id="UP000789920"/>
    </source>
</evidence>
<organism evidence="1 2">
    <name type="scientific">Racocetra persica</name>
    <dbReference type="NCBI Taxonomy" id="160502"/>
    <lineage>
        <taxon>Eukaryota</taxon>
        <taxon>Fungi</taxon>
        <taxon>Fungi incertae sedis</taxon>
        <taxon>Mucoromycota</taxon>
        <taxon>Glomeromycotina</taxon>
        <taxon>Glomeromycetes</taxon>
        <taxon>Diversisporales</taxon>
        <taxon>Gigasporaceae</taxon>
        <taxon>Racocetra</taxon>
    </lineage>
</organism>
<feature type="non-terminal residue" evidence="1">
    <location>
        <position position="159"/>
    </location>
</feature>
<name>A0ACA9SKU4_9GLOM</name>
<evidence type="ECO:0000313" key="1">
    <source>
        <dbReference type="EMBL" id="CAG8839592.1"/>
    </source>
</evidence>
<comment type="caution">
    <text evidence="1">The sequence shown here is derived from an EMBL/GenBank/DDBJ whole genome shotgun (WGS) entry which is preliminary data.</text>
</comment>
<sequence length="159" mass="18050">EKELTPTTLNYDELDDLIDEYSASSSQEEASEEEVNKGEEISGELIIKNFPNLEEVMVSAYKNKEKLTKLEIINCPRLTCLYCDHNQLTSLSMDNSVSLEMLTCTNNQLTSLDILCCSNNRLTQLDIRYLDNINEVDEDCGDIDCSNNLLTRIQLPLKS</sequence>
<dbReference type="EMBL" id="CAJVQC010124138">
    <property type="protein sequence ID" value="CAG8839592.1"/>
    <property type="molecule type" value="Genomic_DNA"/>
</dbReference>
<reference evidence="1" key="1">
    <citation type="submission" date="2021-06" db="EMBL/GenBank/DDBJ databases">
        <authorList>
            <person name="Kallberg Y."/>
            <person name="Tangrot J."/>
            <person name="Rosling A."/>
        </authorList>
    </citation>
    <scope>NUCLEOTIDE SEQUENCE</scope>
    <source>
        <strain evidence="1">MA461A</strain>
    </source>
</reference>
<accession>A0ACA9SKU4</accession>
<keyword evidence="2" id="KW-1185">Reference proteome</keyword>